<organism evidence="3 4">
    <name type="scientific">Thalictrum thalictroides</name>
    <name type="common">Rue-anemone</name>
    <name type="synonym">Anemone thalictroides</name>
    <dbReference type="NCBI Taxonomy" id="46969"/>
    <lineage>
        <taxon>Eukaryota</taxon>
        <taxon>Viridiplantae</taxon>
        <taxon>Streptophyta</taxon>
        <taxon>Embryophyta</taxon>
        <taxon>Tracheophyta</taxon>
        <taxon>Spermatophyta</taxon>
        <taxon>Magnoliopsida</taxon>
        <taxon>Ranunculales</taxon>
        <taxon>Ranunculaceae</taxon>
        <taxon>Thalictroideae</taxon>
        <taxon>Thalictrum</taxon>
    </lineage>
</organism>
<dbReference type="OrthoDB" id="1934418at2759"/>
<dbReference type="InterPro" id="IPR036378">
    <property type="entry name" value="FAS1_dom_sf"/>
</dbReference>
<evidence type="ECO:0000313" key="4">
    <source>
        <dbReference type="Proteomes" id="UP000554482"/>
    </source>
</evidence>
<keyword evidence="4" id="KW-1185">Reference proteome</keyword>
<dbReference type="AlphaFoldDB" id="A0A7J6X4T5"/>
<dbReference type="PANTHER" id="PTHR36069">
    <property type="entry name" value="EXPRESSED PROTEIN-RELATED"/>
    <property type="match status" value="1"/>
</dbReference>
<dbReference type="Proteomes" id="UP000554482">
    <property type="component" value="Unassembled WGS sequence"/>
</dbReference>
<evidence type="ECO:0000259" key="2">
    <source>
        <dbReference type="PROSITE" id="PS50213"/>
    </source>
</evidence>
<protein>
    <submittedName>
        <fullName evidence="3">Fasciclin-like arabinogalactan family protein</fullName>
    </submittedName>
</protein>
<name>A0A7J6X4T5_THATH</name>
<dbReference type="PROSITE" id="PS50213">
    <property type="entry name" value="FAS1"/>
    <property type="match status" value="1"/>
</dbReference>
<evidence type="ECO:0000256" key="1">
    <source>
        <dbReference type="ARBA" id="ARBA00007843"/>
    </source>
</evidence>
<dbReference type="Gene3D" id="2.30.180.10">
    <property type="entry name" value="FAS1 domain"/>
    <property type="match status" value="1"/>
</dbReference>
<dbReference type="InterPro" id="IPR000782">
    <property type="entry name" value="FAS1_domain"/>
</dbReference>
<dbReference type="EMBL" id="JABWDY010005022">
    <property type="protein sequence ID" value="KAF5204739.1"/>
    <property type="molecule type" value="Genomic_DNA"/>
</dbReference>
<comment type="similarity">
    <text evidence="1">Belongs to the fasciclin-like AGP family.</text>
</comment>
<dbReference type="SUPFAM" id="SSF82153">
    <property type="entry name" value="FAS1 domain"/>
    <property type="match status" value="1"/>
</dbReference>
<sequence length="167" mass="18330">MVSSAPPASHPVPPVKLTDFSQAITDMRAKSYYGFVILLDMLNTTTKSTLSQEVTFFMPIDSQLAEYPISPDKLVDFILSHSIPEPLVFSELAHVPTGTLIPSFLSDQFRISKLGRHVFVNNAQIVAPNVCSSTTIRCHGINAVIDKRKNRLDLASSTLLQGNNTKS</sequence>
<feature type="domain" description="FAS1" evidence="2">
    <location>
        <begin position="17"/>
        <end position="145"/>
    </location>
</feature>
<accession>A0A7J6X4T5</accession>
<dbReference type="Pfam" id="PF02469">
    <property type="entry name" value="Fasciclin"/>
    <property type="match status" value="1"/>
</dbReference>
<dbReference type="InterPro" id="IPR053339">
    <property type="entry name" value="FAS1_domain_protein"/>
</dbReference>
<comment type="caution">
    <text evidence="3">The sequence shown here is derived from an EMBL/GenBank/DDBJ whole genome shotgun (WGS) entry which is preliminary data.</text>
</comment>
<reference evidence="3 4" key="1">
    <citation type="submission" date="2020-06" db="EMBL/GenBank/DDBJ databases">
        <title>Transcriptomic and genomic resources for Thalictrum thalictroides and T. hernandezii: Facilitating candidate gene discovery in an emerging model plant lineage.</title>
        <authorList>
            <person name="Arias T."/>
            <person name="Riano-Pachon D.M."/>
            <person name="Di Stilio V.S."/>
        </authorList>
    </citation>
    <scope>NUCLEOTIDE SEQUENCE [LARGE SCALE GENOMIC DNA]</scope>
    <source>
        <strain evidence="4">cv. WT478/WT964</strain>
        <tissue evidence="3">Leaves</tissue>
    </source>
</reference>
<dbReference type="PANTHER" id="PTHR36069:SF4">
    <property type="entry name" value="FASCICLIN-LIKE ARABINOGALACTAN FAMILY PROTEIN"/>
    <property type="match status" value="1"/>
</dbReference>
<proteinExistence type="inferred from homology"/>
<evidence type="ECO:0000313" key="3">
    <source>
        <dbReference type="EMBL" id="KAF5204739.1"/>
    </source>
</evidence>
<gene>
    <name evidence="3" type="ORF">FRX31_005671</name>
</gene>
<dbReference type="SMART" id="SM00554">
    <property type="entry name" value="FAS1"/>
    <property type="match status" value="1"/>
</dbReference>